<evidence type="ECO:0000313" key="2">
    <source>
        <dbReference type="EMBL" id="OTG31026.1"/>
    </source>
</evidence>
<reference evidence="1" key="3">
    <citation type="submission" date="2020-06" db="EMBL/GenBank/DDBJ databases">
        <title>Helianthus annuus Genome sequencing and assembly Release 2.</title>
        <authorList>
            <person name="Gouzy J."/>
            <person name="Langlade N."/>
            <person name="Munos S."/>
        </authorList>
    </citation>
    <scope>NUCLEOTIDE SEQUENCE</scope>
    <source>
        <tissue evidence="1">Leaves</tissue>
    </source>
</reference>
<accession>A0A251V7D3</accession>
<evidence type="ECO:0000313" key="1">
    <source>
        <dbReference type="EMBL" id="KAF5756847.1"/>
    </source>
</evidence>
<keyword evidence="3" id="KW-1185">Reference proteome</keyword>
<proteinExistence type="predicted"/>
<dbReference type="Proteomes" id="UP000215914">
    <property type="component" value="Chromosome 3"/>
</dbReference>
<organism evidence="2 3">
    <name type="scientific">Helianthus annuus</name>
    <name type="common">Common sunflower</name>
    <dbReference type="NCBI Taxonomy" id="4232"/>
    <lineage>
        <taxon>Eukaryota</taxon>
        <taxon>Viridiplantae</taxon>
        <taxon>Streptophyta</taxon>
        <taxon>Embryophyta</taxon>
        <taxon>Tracheophyta</taxon>
        <taxon>Spermatophyta</taxon>
        <taxon>Magnoliopsida</taxon>
        <taxon>eudicotyledons</taxon>
        <taxon>Gunneridae</taxon>
        <taxon>Pentapetalae</taxon>
        <taxon>asterids</taxon>
        <taxon>campanulids</taxon>
        <taxon>Asterales</taxon>
        <taxon>Asteraceae</taxon>
        <taxon>Asteroideae</taxon>
        <taxon>Heliantheae alliance</taxon>
        <taxon>Heliantheae</taxon>
        <taxon>Helianthus</taxon>
    </lineage>
</organism>
<dbReference type="EMBL" id="MNCJ02000332">
    <property type="protein sequence ID" value="KAF5756847.1"/>
    <property type="molecule type" value="Genomic_DNA"/>
</dbReference>
<sequence length="53" mass="6156">MLDPVDLFPLPPPHKLTSHHQLQQLAEETYQEKFVKLPIHHQPHPHSLSTDTT</sequence>
<reference evidence="2" key="2">
    <citation type="submission" date="2017-02" db="EMBL/GenBank/DDBJ databases">
        <title>Sunflower complete genome.</title>
        <authorList>
            <person name="Langlade N."/>
            <person name="Munos S."/>
        </authorList>
    </citation>
    <scope>NUCLEOTIDE SEQUENCE [LARGE SCALE GENOMIC DNA]</scope>
    <source>
        <tissue evidence="2">Leaves</tissue>
    </source>
</reference>
<protein>
    <submittedName>
        <fullName evidence="2">Uncharacterized protein</fullName>
    </submittedName>
</protein>
<gene>
    <name evidence="2" type="ORF">HannXRQ_Chr03g0070921</name>
    <name evidence="1" type="ORF">HanXRQr2_Chr17g0819641</name>
</gene>
<dbReference type="Gramene" id="mRNA:HanXRQr2_Chr17g0819641">
    <property type="protein sequence ID" value="CDS:HanXRQr2_Chr17g0819641.1"/>
    <property type="gene ID" value="HanXRQr2_Chr17g0819641"/>
</dbReference>
<dbReference type="EMBL" id="CM007892">
    <property type="protein sequence ID" value="OTG31026.1"/>
    <property type="molecule type" value="Genomic_DNA"/>
</dbReference>
<evidence type="ECO:0000313" key="3">
    <source>
        <dbReference type="Proteomes" id="UP000215914"/>
    </source>
</evidence>
<dbReference type="InParanoid" id="A0A251V7D3"/>
<name>A0A251V7D3_HELAN</name>
<reference evidence="1 3" key="1">
    <citation type="journal article" date="2017" name="Nature">
        <title>The sunflower genome provides insights into oil metabolism, flowering and Asterid evolution.</title>
        <authorList>
            <person name="Badouin H."/>
            <person name="Gouzy J."/>
            <person name="Grassa C.J."/>
            <person name="Murat F."/>
            <person name="Staton S.E."/>
            <person name="Cottret L."/>
            <person name="Lelandais-Briere C."/>
            <person name="Owens G.L."/>
            <person name="Carrere S."/>
            <person name="Mayjonade B."/>
            <person name="Legrand L."/>
            <person name="Gill N."/>
            <person name="Kane N.C."/>
            <person name="Bowers J.E."/>
            <person name="Hubner S."/>
            <person name="Bellec A."/>
            <person name="Berard A."/>
            <person name="Berges H."/>
            <person name="Blanchet N."/>
            <person name="Boniface M.C."/>
            <person name="Brunel D."/>
            <person name="Catrice O."/>
            <person name="Chaidir N."/>
            <person name="Claudel C."/>
            <person name="Donnadieu C."/>
            <person name="Faraut T."/>
            <person name="Fievet G."/>
            <person name="Helmstetter N."/>
            <person name="King M."/>
            <person name="Knapp S.J."/>
            <person name="Lai Z."/>
            <person name="Le Paslier M.C."/>
            <person name="Lippi Y."/>
            <person name="Lorenzon L."/>
            <person name="Mandel J.R."/>
            <person name="Marage G."/>
            <person name="Marchand G."/>
            <person name="Marquand E."/>
            <person name="Bret-Mestries E."/>
            <person name="Morien E."/>
            <person name="Nambeesan S."/>
            <person name="Nguyen T."/>
            <person name="Pegot-Espagnet P."/>
            <person name="Pouilly N."/>
            <person name="Raftis F."/>
            <person name="Sallet E."/>
            <person name="Schiex T."/>
            <person name="Thomas J."/>
            <person name="Vandecasteele C."/>
            <person name="Vares D."/>
            <person name="Vear F."/>
            <person name="Vautrin S."/>
            <person name="Crespi M."/>
            <person name="Mangin B."/>
            <person name="Burke J.M."/>
            <person name="Salse J."/>
            <person name="Munos S."/>
            <person name="Vincourt P."/>
            <person name="Rieseberg L.H."/>
            <person name="Langlade N.B."/>
        </authorList>
    </citation>
    <scope>NUCLEOTIDE SEQUENCE [LARGE SCALE GENOMIC DNA]</scope>
    <source>
        <strain evidence="3">cv. SF193</strain>
        <tissue evidence="1">Leaves</tissue>
    </source>
</reference>
<dbReference type="AlphaFoldDB" id="A0A251V7D3"/>